<evidence type="ECO:0000313" key="2">
    <source>
        <dbReference type="Proteomes" id="UP000184471"/>
    </source>
</evidence>
<accession>A0A1M5ECD2</accession>
<dbReference type="InterPro" id="IPR036188">
    <property type="entry name" value="FAD/NAD-bd_sf"/>
</dbReference>
<organism evidence="1 2">
    <name type="scientific">Geodermatophilus nigrescens</name>
    <dbReference type="NCBI Taxonomy" id="1070870"/>
    <lineage>
        <taxon>Bacteria</taxon>
        <taxon>Bacillati</taxon>
        <taxon>Actinomycetota</taxon>
        <taxon>Actinomycetes</taxon>
        <taxon>Geodermatophilales</taxon>
        <taxon>Geodermatophilaceae</taxon>
        <taxon>Geodermatophilus</taxon>
    </lineage>
</organism>
<keyword evidence="2" id="KW-1185">Reference proteome</keyword>
<dbReference type="Proteomes" id="UP000184471">
    <property type="component" value="Unassembled WGS sequence"/>
</dbReference>
<gene>
    <name evidence="1" type="ORF">SAMN05444351_0733</name>
</gene>
<name>A0A1M5ECD2_9ACTN</name>
<dbReference type="OrthoDB" id="9800445at2"/>
<reference evidence="1 2" key="1">
    <citation type="submission" date="2016-11" db="EMBL/GenBank/DDBJ databases">
        <authorList>
            <person name="Jaros S."/>
            <person name="Januszkiewicz K."/>
            <person name="Wedrychowicz H."/>
        </authorList>
    </citation>
    <scope>NUCLEOTIDE SEQUENCE [LARGE SCALE GENOMIC DNA]</scope>
    <source>
        <strain evidence="1 2">DSM 45408</strain>
    </source>
</reference>
<sequence length="460" mass="47923">MTEPQLVVGGTVAALATADALAAAGRPVRLLLPRRGVGGGFLPLERDGRRLELGMRVLELHYEGTGTPPPLAEYRADDEGHRPFVALVDGWVRDLVGADAVVPVDPPASWLGGRLGPEVLLSSDLSRAAGLVAPDDARRIAGQAADAAREHGDAGWLAAGESGRLAEAGFDEASLHQHGARFHELFLAPFTGKIRPGGGADVLASLRRKLWVPLFWPRTVAEAFSGQPVGFVPERPLTVVRPGGMGPVLRALLDRLRARQVTVETYDRLTAVAPGGPAVRLGFADGREETAARPVLGLSAAELFAAAGVEYAPDRLHSVLAWVGVREDDLAELPGFVHVLDPGVPAYRVTPGERGDDGVRVVCVELAHDVPQEQAAATAVAVLETTGLLREGAGGTDLGVFSGPTFTDPTAANVARHAAALAAWQDLGVDAAVVGGAGSFGADSFNEQVLQGLSTAERLA</sequence>
<dbReference type="AlphaFoldDB" id="A0A1M5ECD2"/>
<evidence type="ECO:0008006" key="3">
    <source>
        <dbReference type="Google" id="ProtNLM"/>
    </source>
</evidence>
<proteinExistence type="predicted"/>
<dbReference type="STRING" id="1070870.SAMN05444351_0733"/>
<dbReference type="EMBL" id="FQVX01000001">
    <property type="protein sequence ID" value="SHF76752.1"/>
    <property type="molecule type" value="Genomic_DNA"/>
</dbReference>
<dbReference type="RefSeq" id="WP_073418659.1">
    <property type="nucleotide sequence ID" value="NZ_FQVX01000001.1"/>
</dbReference>
<evidence type="ECO:0000313" key="1">
    <source>
        <dbReference type="EMBL" id="SHF76752.1"/>
    </source>
</evidence>
<dbReference type="SUPFAM" id="SSF51905">
    <property type="entry name" value="FAD/NAD(P)-binding domain"/>
    <property type="match status" value="1"/>
</dbReference>
<protein>
    <recommendedName>
        <fullName evidence="3">Oxygen-dependent protoporphyrinogen oxidase</fullName>
    </recommendedName>
</protein>